<proteinExistence type="predicted"/>
<dbReference type="AlphaFoldDB" id="A0A3B0ZB53"/>
<name>A0A3B0ZB53_9ZZZZ</name>
<accession>A0A3B0ZB53</accession>
<sequence length="211" mass="24205">MIKTGDHGDYTWFESSNSYLSVLVDQMPSLLVDKYVAITAYDGDPLRLSGDEIRGGWQQISNVALSPVIEQPFDVPQNQFDEWYVFPKLVPFSFNESFINYGGFNLDDAVNDNPFLPASYKKQQNAGNAILRQRQDRFWKQLEHSGAETYLSENNKLLIVTREPDLTEVLHKYFTQSSFNLPHTTKLGRMMCQTFASLAKKVDLYLSRTPD</sequence>
<evidence type="ECO:0000313" key="1">
    <source>
        <dbReference type="EMBL" id="VAW78614.1"/>
    </source>
</evidence>
<reference evidence="1" key="1">
    <citation type="submission" date="2018-06" db="EMBL/GenBank/DDBJ databases">
        <authorList>
            <person name="Zhirakovskaya E."/>
        </authorList>
    </citation>
    <scope>NUCLEOTIDE SEQUENCE</scope>
</reference>
<gene>
    <name evidence="1" type="ORF">MNBD_GAMMA12-3173</name>
</gene>
<protein>
    <submittedName>
        <fullName evidence="1">Uncharacterized protein</fullName>
    </submittedName>
</protein>
<organism evidence="1">
    <name type="scientific">hydrothermal vent metagenome</name>
    <dbReference type="NCBI Taxonomy" id="652676"/>
    <lineage>
        <taxon>unclassified sequences</taxon>
        <taxon>metagenomes</taxon>
        <taxon>ecological metagenomes</taxon>
    </lineage>
</organism>
<dbReference type="EMBL" id="UOFL01000159">
    <property type="protein sequence ID" value="VAW78614.1"/>
    <property type="molecule type" value="Genomic_DNA"/>
</dbReference>